<dbReference type="GO" id="GO:0009073">
    <property type="term" value="P:aromatic amino acid family biosynthetic process"/>
    <property type="evidence" value="ECO:0007669"/>
    <property type="project" value="UniProtKB-KW"/>
</dbReference>
<feature type="active site" description="Proton acceptor" evidence="7">
    <location>
        <position position="312"/>
    </location>
</feature>
<feature type="binding site" evidence="7">
    <location>
        <position position="26"/>
    </location>
    <ligand>
        <name>3-phosphoshikimate</name>
        <dbReference type="ChEBI" id="CHEBI:145989"/>
    </ligand>
</feature>
<comment type="similarity">
    <text evidence="2 7">Belongs to the EPSP synthase family.</text>
</comment>
<dbReference type="InterPro" id="IPR023193">
    <property type="entry name" value="EPSP_synthase_CS"/>
</dbReference>
<dbReference type="NCBIfam" id="TIGR01356">
    <property type="entry name" value="aroA"/>
    <property type="match status" value="1"/>
</dbReference>
<evidence type="ECO:0000313" key="10">
    <source>
        <dbReference type="Proteomes" id="UP000180254"/>
    </source>
</evidence>
<reference evidence="9 10" key="1">
    <citation type="submission" date="2016-09" db="EMBL/GenBank/DDBJ databases">
        <title>Genome sequence of Eubacterium angustum.</title>
        <authorList>
            <person name="Poehlein A."/>
            <person name="Daniel R."/>
        </authorList>
    </citation>
    <scope>NUCLEOTIDE SEQUENCE [LARGE SCALE GENOMIC DNA]</scope>
    <source>
        <strain evidence="9 10">DSM 1989</strain>
    </source>
</reference>
<feature type="domain" description="Enolpyruvate transferase" evidence="8">
    <location>
        <begin position="9"/>
        <end position="420"/>
    </location>
</feature>
<evidence type="ECO:0000256" key="5">
    <source>
        <dbReference type="ARBA" id="ARBA00023141"/>
    </source>
</evidence>
<dbReference type="GO" id="GO:0005737">
    <property type="term" value="C:cytoplasm"/>
    <property type="evidence" value="ECO:0007669"/>
    <property type="project" value="UniProtKB-SubCell"/>
</dbReference>
<feature type="binding site" evidence="7">
    <location>
        <position position="198"/>
    </location>
    <ligand>
        <name>3-phosphoshikimate</name>
        <dbReference type="ChEBI" id="CHEBI:145989"/>
    </ligand>
</feature>
<keyword evidence="4 7" id="KW-0808">Transferase</keyword>
<keyword evidence="5 7" id="KW-0057">Aromatic amino acid biosynthesis</keyword>
<sequence length="434" mass="47838">MKSVKINPMTLEGEINIPPSKSMSHRAIICASLSRGESLIHNISYSDDIIATIEGMKALGVEVLEEILDQDTGTYSLRIKGVEEFKLQSDSVNCKESGSTIRFLIPILMLAGEKFNITGEGRLVERPLDTYYRIFDQQGIKYANTGGILPLEIEGCLKPGTFSIEGNISSQFITGLLFTLPLLDGDSRIVVTESELESKGYVDLTIDILRKFGIEIENRDYKEFFIKGNQSYVSREYKVEGDYSQGAFWIVAGLLDGKIVCNDLEKSSLQGDKEVVEIVERMGGNISVSEDSITVEKSETRGTVIDASQCPDIIPVLSVLAALSEGETRVINGKRLRIKESDRITSTRTELEKLGADIREEGDGLVIVGKPMLEGGAVLDSWNDHRIAMAMGVASIRCKKPVEITNSGSVSKSYPHFWEDFKKLGGVVDERNMG</sequence>
<comment type="caution">
    <text evidence="7">Lacks conserved residue(s) required for the propagation of feature annotation.</text>
</comment>
<evidence type="ECO:0000256" key="2">
    <source>
        <dbReference type="ARBA" id="ARBA00009948"/>
    </source>
</evidence>
<comment type="catalytic activity">
    <reaction evidence="6">
        <text>3-phosphoshikimate + phosphoenolpyruvate = 5-O-(1-carboxyvinyl)-3-phosphoshikimate + phosphate</text>
        <dbReference type="Rhea" id="RHEA:21256"/>
        <dbReference type="ChEBI" id="CHEBI:43474"/>
        <dbReference type="ChEBI" id="CHEBI:57701"/>
        <dbReference type="ChEBI" id="CHEBI:58702"/>
        <dbReference type="ChEBI" id="CHEBI:145989"/>
        <dbReference type="EC" id="2.5.1.19"/>
    </reaction>
    <physiologicalReaction direction="left-to-right" evidence="6">
        <dbReference type="Rhea" id="RHEA:21257"/>
    </physiologicalReaction>
</comment>
<feature type="binding site" evidence="7">
    <location>
        <position position="312"/>
    </location>
    <ligand>
        <name>3-phosphoshikimate</name>
        <dbReference type="ChEBI" id="CHEBI:145989"/>
    </ligand>
</feature>
<dbReference type="GO" id="GO:0003866">
    <property type="term" value="F:3-phosphoshikimate 1-carboxyvinyltransferase activity"/>
    <property type="evidence" value="ECO:0007669"/>
    <property type="project" value="UniProtKB-UniRule"/>
</dbReference>
<dbReference type="PANTHER" id="PTHR21090:SF5">
    <property type="entry name" value="PENTAFUNCTIONAL AROM POLYPEPTIDE"/>
    <property type="match status" value="1"/>
</dbReference>
<dbReference type="InterPro" id="IPR001986">
    <property type="entry name" value="Enolpyruvate_Tfrase_dom"/>
</dbReference>
<dbReference type="InterPro" id="IPR006264">
    <property type="entry name" value="EPSP_synthase"/>
</dbReference>
<dbReference type="AlphaFoldDB" id="A0A1S1V7P4"/>
<feature type="binding site" evidence="7">
    <location>
        <position position="126"/>
    </location>
    <ligand>
        <name>phosphoenolpyruvate</name>
        <dbReference type="ChEBI" id="CHEBI:58702"/>
    </ligand>
</feature>
<evidence type="ECO:0000256" key="1">
    <source>
        <dbReference type="ARBA" id="ARBA00004811"/>
    </source>
</evidence>
<feature type="binding site" evidence="7">
    <location>
        <position position="386"/>
    </location>
    <ligand>
        <name>phosphoenolpyruvate</name>
        <dbReference type="ChEBI" id="CHEBI:58702"/>
    </ligand>
</feature>
<feature type="binding site" evidence="7">
    <location>
        <position position="343"/>
    </location>
    <ligand>
        <name>phosphoenolpyruvate</name>
        <dbReference type="ChEBI" id="CHEBI:58702"/>
    </ligand>
</feature>
<dbReference type="CDD" id="cd01556">
    <property type="entry name" value="EPSP_synthase"/>
    <property type="match status" value="1"/>
</dbReference>
<dbReference type="GO" id="GO:0008652">
    <property type="term" value="P:amino acid biosynthetic process"/>
    <property type="evidence" value="ECO:0007669"/>
    <property type="project" value="UniProtKB-KW"/>
</dbReference>
<dbReference type="Pfam" id="PF00275">
    <property type="entry name" value="EPSP_synthase"/>
    <property type="match status" value="1"/>
</dbReference>
<comment type="pathway">
    <text evidence="1 7">Metabolic intermediate biosynthesis; chorismate biosynthesis; chorismate from D-erythrose 4-phosphate and phosphoenolpyruvate: step 6/7.</text>
</comment>
<feature type="binding site" evidence="7">
    <location>
        <position position="412"/>
    </location>
    <ligand>
        <name>phosphoenolpyruvate</name>
        <dbReference type="ChEBI" id="CHEBI:58702"/>
    </ligand>
</feature>
<evidence type="ECO:0000256" key="6">
    <source>
        <dbReference type="ARBA" id="ARBA00044633"/>
    </source>
</evidence>
<feature type="binding site" evidence="7">
    <location>
        <position position="171"/>
    </location>
    <ligand>
        <name>3-phosphoshikimate</name>
        <dbReference type="ChEBI" id="CHEBI:145989"/>
    </ligand>
</feature>
<keyword evidence="7" id="KW-0963">Cytoplasm</keyword>
<dbReference type="STRING" id="39480.EUAN_19180"/>
<feature type="binding site" evidence="7">
    <location>
        <position position="339"/>
    </location>
    <ligand>
        <name>3-phosphoshikimate</name>
        <dbReference type="ChEBI" id="CHEBI:145989"/>
    </ligand>
</feature>
<dbReference type="InterPro" id="IPR013792">
    <property type="entry name" value="RNA3'P_cycl/enolpyr_Trfase_a/b"/>
</dbReference>
<comment type="subcellular location">
    <subcellularLocation>
        <location evidence="7">Cytoplasm</location>
    </subcellularLocation>
</comment>
<dbReference type="GO" id="GO:0009423">
    <property type="term" value="P:chorismate biosynthetic process"/>
    <property type="evidence" value="ECO:0007669"/>
    <property type="project" value="UniProtKB-UniRule"/>
</dbReference>
<dbReference type="OrthoDB" id="9809920at2"/>
<dbReference type="UniPathway" id="UPA00053">
    <property type="reaction ID" value="UER00089"/>
</dbReference>
<keyword evidence="10" id="KW-1185">Reference proteome</keyword>
<dbReference type="InterPro" id="IPR036968">
    <property type="entry name" value="Enolpyruvate_Tfrase_sf"/>
</dbReference>
<evidence type="ECO:0000256" key="4">
    <source>
        <dbReference type="ARBA" id="ARBA00022679"/>
    </source>
</evidence>
<dbReference type="EC" id="2.5.1.19" evidence="7"/>
<dbReference type="EMBL" id="MKIE01000008">
    <property type="protein sequence ID" value="OHW61739.1"/>
    <property type="molecule type" value="Genomic_DNA"/>
</dbReference>
<dbReference type="HAMAP" id="MF_00210">
    <property type="entry name" value="EPSP_synth"/>
    <property type="match status" value="1"/>
</dbReference>
<evidence type="ECO:0000313" key="9">
    <source>
        <dbReference type="EMBL" id="OHW61739.1"/>
    </source>
</evidence>
<feature type="binding site" evidence="7">
    <location>
        <position position="171"/>
    </location>
    <ligand>
        <name>phosphoenolpyruvate</name>
        <dbReference type="ChEBI" id="CHEBI:58702"/>
    </ligand>
</feature>
<gene>
    <name evidence="7 9" type="primary">aroA</name>
    <name evidence="9" type="ORF">EUAN_19180</name>
</gene>
<keyword evidence="3 7" id="KW-0028">Amino-acid biosynthesis</keyword>
<name>A0A1S1V7P4_9FIRM</name>
<evidence type="ECO:0000256" key="3">
    <source>
        <dbReference type="ARBA" id="ARBA00022605"/>
    </source>
</evidence>
<dbReference type="PANTHER" id="PTHR21090">
    <property type="entry name" value="AROM/DEHYDROQUINATE SYNTHASE"/>
    <property type="match status" value="1"/>
</dbReference>
<feature type="binding site" evidence="7">
    <location>
        <position position="170"/>
    </location>
    <ligand>
        <name>3-phosphoshikimate</name>
        <dbReference type="ChEBI" id="CHEBI:145989"/>
    </ligand>
</feature>
<proteinExistence type="inferred from homology"/>
<comment type="function">
    <text evidence="7">Catalyzes the transfer of the enolpyruvyl moiety of phosphoenolpyruvate (PEP) to the 5-hydroxyl of shikimate-3-phosphate (S3P) to produce enolpyruvyl shikimate-3-phosphate and inorganic phosphate.</text>
</comment>
<dbReference type="Gene3D" id="3.65.10.10">
    <property type="entry name" value="Enolpyruvate transferase domain"/>
    <property type="match status" value="2"/>
</dbReference>
<feature type="binding site" evidence="7">
    <location>
        <position position="22"/>
    </location>
    <ligand>
        <name>3-phosphoshikimate</name>
        <dbReference type="ChEBI" id="CHEBI:145989"/>
    </ligand>
</feature>
<dbReference type="PROSITE" id="PS00885">
    <property type="entry name" value="EPSP_SYNTHASE_2"/>
    <property type="match status" value="1"/>
</dbReference>
<dbReference type="SUPFAM" id="SSF55205">
    <property type="entry name" value="EPT/RTPC-like"/>
    <property type="match status" value="1"/>
</dbReference>
<evidence type="ECO:0000259" key="8">
    <source>
        <dbReference type="Pfam" id="PF00275"/>
    </source>
</evidence>
<feature type="binding site" evidence="7">
    <location>
        <position position="98"/>
    </location>
    <ligand>
        <name>phosphoenolpyruvate</name>
        <dbReference type="ChEBI" id="CHEBI:58702"/>
    </ligand>
</feature>
<feature type="binding site" evidence="7">
    <location>
        <position position="169"/>
    </location>
    <ligand>
        <name>3-phosphoshikimate</name>
        <dbReference type="ChEBI" id="CHEBI:145989"/>
    </ligand>
</feature>
<dbReference type="Proteomes" id="UP000180254">
    <property type="component" value="Unassembled WGS sequence"/>
</dbReference>
<feature type="binding site" evidence="7">
    <location>
        <position position="21"/>
    </location>
    <ligand>
        <name>phosphoenolpyruvate</name>
        <dbReference type="ChEBI" id="CHEBI:58702"/>
    </ligand>
</feature>
<dbReference type="RefSeq" id="WP_071064008.1">
    <property type="nucleotide sequence ID" value="NZ_MKIE01000008.1"/>
</dbReference>
<feature type="binding site" evidence="7">
    <location>
        <position position="21"/>
    </location>
    <ligand>
        <name>3-phosphoshikimate</name>
        <dbReference type="ChEBI" id="CHEBI:145989"/>
    </ligand>
</feature>
<protein>
    <recommendedName>
        <fullName evidence="7">3-phosphoshikimate 1-carboxyvinyltransferase</fullName>
        <ecNumber evidence="7">2.5.1.19</ecNumber>
    </recommendedName>
    <alternativeName>
        <fullName evidence="7">5-enolpyruvylshikimate-3-phosphate synthase</fullName>
        <shortName evidence="7">EPSP synthase</shortName>
        <shortName evidence="7">EPSPS</shortName>
    </alternativeName>
</protein>
<comment type="caution">
    <text evidence="9">The sequence shown here is derived from an EMBL/GenBank/DDBJ whole genome shotgun (WGS) entry which is preliminary data.</text>
</comment>
<organism evidence="9 10">
    <name type="scientific">Andreesenia angusta</name>
    <dbReference type="NCBI Taxonomy" id="39480"/>
    <lineage>
        <taxon>Bacteria</taxon>
        <taxon>Bacillati</taxon>
        <taxon>Bacillota</taxon>
        <taxon>Tissierellia</taxon>
        <taxon>Tissierellales</taxon>
        <taxon>Gottschalkiaceae</taxon>
        <taxon>Andreesenia</taxon>
    </lineage>
</organism>
<evidence type="ECO:0000256" key="7">
    <source>
        <dbReference type="HAMAP-Rule" id="MF_00210"/>
    </source>
</evidence>
<comment type="subunit">
    <text evidence="7">Monomer.</text>
</comment>
<dbReference type="PIRSF" id="PIRSF000505">
    <property type="entry name" value="EPSPS"/>
    <property type="match status" value="1"/>
</dbReference>
<accession>A0A1S1V7P4</accession>